<gene>
    <name evidence="1" type="ORF">HanXRQr2_Chr06g0270971</name>
</gene>
<dbReference type="EMBL" id="MNCJ02000321">
    <property type="protein sequence ID" value="KAF5803409.1"/>
    <property type="molecule type" value="Genomic_DNA"/>
</dbReference>
<protein>
    <submittedName>
        <fullName evidence="1">Uncharacterized protein</fullName>
    </submittedName>
</protein>
<dbReference type="Gramene" id="mRNA:HanXRQr2_Chr06g0270971">
    <property type="protein sequence ID" value="mRNA:HanXRQr2_Chr06g0270971"/>
    <property type="gene ID" value="HanXRQr2_Chr06g0270971"/>
</dbReference>
<evidence type="ECO:0000313" key="1">
    <source>
        <dbReference type="EMBL" id="KAF5803409.1"/>
    </source>
</evidence>
<comment type="caution">
    <text evidence="1">The sequence shown here is derived from an EMBL/GenBank/DDBJ whole genome shotgun (WGS) entry which is preliminary data.</text>
</comment>
<reference evidence="1" key="2">
    <citation type="submission" date="2020-06" db="EMBL/GenBank/DDBJ databases">
        <title>Helianthus annuus Genome sequencing and assembly Release 2.</title>
        <authorList>
            <person name="Gouzy J."/>
            <person name="Langlade N."/>
            <person name="Munos S."/>
        </authorList>
    </citation>
    <scope>NUCLEOTIDE SEQUENCE</scope>
    <source>
        <tissue evidence="1">Leaves</tissue>
    </source>
</reference>
<keyword evidence="2" id="KW-1185">Reference proteome</keyword>
<organism evidence="1 2">
    <name type="scientific">Helianthus annuus</name>
    <name type="common">Common sunflower</name>
    <dbReference type="NCBI Taxonomy" id="4232"/>
    <lineage>
        <taxon>Eukaryota</taxon>
        <taxon>Viridiplantae</taxon>
        <taxon>Streptophyta</taxon>
        <taxon>Embryophyta</taxon>
        <taxon>Tracheophyta</taxon>
        <taxon>Spermatophyta</taxon>
        <taxon>Magnoliopsida</taxon>
        <taxon>eudicotyledons</taxon>
        <taxon>Gunneridae</taxon>
        <taxon>Pentapetalae</taxon>
        <taxon>asterids</taxon>
        <taxon>campanulids</taxon>
        <taxon>Asterales</taxon>
        <taxon>Asteraceae</taxon>
        <taxon>Asteroideae</taxon>
        <taxon>Heliantheae alliance</taxon>
        <taxon>Heliantheae</taxon>
        <taxon>Helianthus</taxon>
    </lineage>
</organism>
<proteinExistence type="predicted"/>
<accession>A0A9K3IUL7</accession>
<evidence type="ECO:0000313" key="2">
    <source>
        <dbReference type="Proteomes" id="UP000215914"/>
    </source>
</evidence>
<name>A0A9K3IUL7_HELAN</name>
<dbReference type="Proteomes" id="UP000215914">
    <property type="component" value="Unassembled WGS sequence"/>
</dbReference>
<reference evidence="1" key="1">
    <citation type="journal article" date="2017" name="Nature">
        <title>The sunflower genome provides insights into oil metabolism, flowering and Asterid evolution.</title>
        <authorList>
            <person name="Badouin H."/>
            <person name="Gouzy J."/>
            <person name="Grassa C.J."/>
            <person name="Murat F."/>
            <person name="Staton S.E."/>
            <person name="Cottret L."/>
            <person name="Lelandais-Briere C."/>
            <person name="Owens G.L."/>
            <person name="Carrere S."/>
            <person name="Mayjonade B."/>
            <person name="Legrand L."/>
            <person name="Gill N."/>
            <person name="Kane N.C."/>
            <person name="Bowers J.E."/>
            <person name="Hubner S."/>
            <person name="Bellec A."/>
            <person name="Berard A."/>
            <person name="Berges H."/>
            <person name="Blanchet N."/>
            <person name="Boniface M.C."/>
            <person name="Brunel D."/>
            <person name="Catrice O."/>
            <person name="Chaidir N."/>
            <person name="Claudel C."/>
            <person name="Donnadieu C."/>
            <person name="Faraut T."/>
            <person name="Fievet G."/>
            <person name="Helmstetter N."/>
            <person name="King M."/>
            <person name="Knapp S.J."/>
            <person name="Lai Z."/>
            <person name="Le Paslier M.C."/>
            <person name="Lippi Y."/>
            <person name="Lorenzon L."/>
            <person name="Mandel J.R."/>
            <person name="Marage G."/>
            <person name="Marchand G."/>
            <person name="Marquand E."/>
            <person name="Bret-Mestries E."/>
            <person name="Morien E."/>
            <person name="Nambeesan S."/>
            <person name="Nguyen T."/>
            <person name="Pegot-Espagnet P."/>
            <person name="Pouilly N."/>
            <person name="Raftis F."/>
            <person name="Sallet E."/>
            <person name="Schiex T."/>
            <person name="Thomas J."/>
            <person name="Vandecasteele C."/>
            <person name="Vares D."/>
            <person name="Vear F."/>
            <person name="Vautrin S."/>
            <person name="Crespi M."/>
            <person name="Mangin B."/>
            <person name="Burke J.M."/>
            <person name="Salse J."/>
            <person name="Munos S."/>
            <person name="Vincourt P."/>
            <person name="Rieseberg L.H."/>
            <person name="Langlade N.B."/>
        </authorList>
    </citation>
    <scope>NUCLEOTIDE SEQUENCE</scope>
    <source>
        <tissue evidence="1">Leaves</tissue>
    </source>
</reference>
<sequence length="55" mass="6484">MCQTGLISPLPFPRFFFSGCKKLTVKRERYLCKSAKTRTTMKFPPRLIKSSTWLR</sequence>
<dbReference type="AlphaFoldDB" id="A0A9K3IUL7"/>